<proteinExistence type="predicted"/>
<dbReference type="InterPro" id="IPR040591">
    <property type="entry name" value="RqcP2_RBD"/>
</dbReference>
<dbReference type="Pfam" id="PF01479">
    <property type="entry name" value="S4"/>
    <property type="match status" value="1"/>
</dbReference>
<keyword evidence="1" id="KW-0694">RNA-binding</keyword>
<dbReference type="InterPro" id="IPR002942">
    <property type="entry name" value="S4_RNA-bd"/>
</dbReference>
<sequence>MGLSENVTQHFRSSELPFLRQASDWIEQAATEYRPILTEFLNARERYLLETLVNRQPDLRLQSNGGYPQAEMQRGLVFPDYFTPMDQDFELALLEINYPEKFATLQHRQVLGSLMGSGIERNVLGDIISDGNRWQLITKQEIAPFLRQTVTEMGRTKVTLAPQPFTNLLQVQDNAQAVHTTLPSLRLDVVIATLFRVSRAVAKELVTRGKVRLNWFTYEKPDYELAIHDLVSVRGFGRIKLNENDGFSKKGKIKAEFDVIKNK</sequence>
<dbReference type="Pfam" id="PF17774">
    <property type="entry name" value="YlmH_RBD"/>
    <property type="match status" value="1"/>
</dbReference>
<dbReference type="RefSeq" id="WP_252796558.1">
    <property type="nucleotide sequence ID" value="NZ_CP097118.1"/>
</dbReference>
<dbReference type="PROSITE" id="PS50889">
    <property type="entry name" value="S4"/>
    <property type="match status" value="1"/>
</dbReference>
<dbReference type="SMART" id="SM00363">
    <property type="entry name" value="S4"/>
    <property type="match status" value="1"/>
</dbReference>
<name>A0ABY5BRI6_9LACO</name>
<dbReference type="Gene3D" id="3.10.290.10">
    <property type="entry name" value="RNA-binding S4 domain"/>
    <property type="match status" value="1"/>
</dbReference>
<feature type="domain" description="RNA-binding S4" evidence="2">
    <location>
        <begin position="185"/>
        <end position="242"/>
    </location>
</feature>
<dbReference type="Gene3D" id="3.30.1370.160">
    <property type="match status" value="1"/>
</dbReference>
<dbReference type="SUPFAM" id="SSF55174">
    <property type="entry name" value="Alpha-L RNA-binding motif"/>
    <property type="match status" value="1"/>
</dbReference>
<gene>
    <name evidence="3" type="ORF">M3M39_03835</name>
</gene>
<evidence type="ECO:0000313" key="4">
    <source>
        <dbReference type="Proteomes" id="UP001057025"/>
    </source>
</evidence>
<dbReference type="PANTHER" id="PTHR13633">
    <property type="entry name" value="MITOCHONDRIAL TRANSCRIPTION RESCUE FACTOR 1"/>
    <property type="match status" value="1"/>
</dbReference>
<dbReference type="PANTHER" id="PTHR13633:SF3">
    <property type="entry name" value="MITOCHONDRIAL TRANSCRIPTION RESCUE FACTOR 1"/>
    <property type="match status" value="1"/>
</dbReference>
<evidence type="ECO:0000256" key="1">
    <source>
        <dbReference type="PROSITE-ProRule" id="PRU00182"/>
    </source>
</evidence>
<dbReference type="Gene3D" id="3.30.70.330">
    <property type="match status" value="1"/>
</dbReference>
<dbReference type="EMBL" id="CP097118">
    <property type="protein sequence ID" value="USS87260.1"/>
    <property type="molecule type" value="Genomic_DNA"/>
</dbReference>
<dbReference type="InterPro" id="IPR012677">
    <property type="entry name" value="Nucleotide-bd_a/b_plait_sf"/>
</dbReference>
<evidence type="ECO:0000313" key="3">
    <source>
        <dbReference type="EMBL" id="USS87260.1"/>
    </source>
</evidence>
<dbReference type="Proteomes" id="UP001057025">
    <property type="component" value="Chromosome"/>
</dbReference>
<evidence type="ECO:0000259" key="2">
    <source>
        <dbReference type="SMART" id="SM00363"/>
    </source>
</evidence>
<dbReference type="InterPro" id="IPR036986">
    <property type="entry name" value="S4_RNA-bd_sf"/>
</dbReference>
<organism evidence="3 4">
    <name type="scientific">Fructilactobacillus hinvesii</name>
    <dbReference type="NCBI Taxonomy" id="2940300"/>
    <lineage>
        <taxon>Bacteria</taxon>
        <taxon>Bacillati</taxon>
        <taxon>Bacillota</taxon>
        <taxon>Bacilli</taxon>
        <taxon>Lactobacillales</taxon>
        <taxon>Lactobacillaceae</taxon>
        <taxon>Fructilactobacillus</taxon>
    </lineage>
</organism>
<reference evidence="3" key="1">
    <citation type="submission" date="2022-05" db="EMBL/GenBank/DDBJ databases">
        <authorList>
            <person name="Oliphant S.A."/>
            <person name="Watson-Haigh N.S."/>
            <person name="Sumby K.M."/>
            <person name="Gardner J.M."/>
            <person name="Jiranek V."/>
        </authorList>
    </citation>
    <scope>NUCLEOTIDE SEQUENCE</scope>
    <source>
        <strain evidence="3">KI11_C11</strain>
    </source>
</reference>
<protein>
    <submittedName>
        <fullName evidence="3">RNA-binding protein</fullName>
    </submittedName>
</protein>
<keyword evidence="4" id="KW-1185">Reference proteome</keyword>
<accession>A0ABY5BRI6</accession>